<comment type="caution">
    <text evidence="1">The sequence shown here is derived from an EMBL/GenBank/DDBJ whole genome shotgun (WGS) entry which is preliminary data.</text>
</comment>
<evidence type="ECO:0000313" key="2">
    <source>
        <dbReference type="Proteomes" id="UP000814033"/>
    </source>
</evidence>
<sequence>MRHLLGLYISSTLCTVSSIPHPLLLYQYHHQVIFPHIPLGANTIITISTCQSSSNSSHMSALWDFAQLTRPENLEAASVPADHVASIQSYMDRLRVRADQCQRNIATLPTIDSFHDIWEVAFDTMKNHLTSRRNNFWTTSTRRREPLPSGETRIQRRPSLHRCGRAYVHPVKRLRLCARR</sequence>
<accession>A0ACB8RHA3</accession>
<proteinExistence type="predicted"/>
<name>A0ACB8RHA3_9AGAM</name>
<gene>
    <name evidence="1" type="ORF">FA95DRAFT_503422</name>
</gene>
<dbReference type="EMBL" id="MU276037">
    <property type="protein sequence ID" value="KAI0043006.1"/>
    <property type="molecule type" value="Genomic_DNA"/>
</dbReference>
<reference evidence="1" key="1">
    <citation type="submission" date="2021-02" db="EMBL/GenBank/DDBJ databases">
        <authorList>
            <consortium name="DOE Joint Genome Institute"/>
            <person name="Ahrendt S."/>
            <person name="Looney B.P."/>
            <person name="Miyauchi S."/>
            <person name="Morin E."/>
            <person name="Drula E."/>
            <person name="Courty P.E."/>
            <person name="Chicoki N."/>
            <person name="Fauchery L."/>
            <person name="Kohler A."/>
            <person name="Kuo A."/>
            <person name="Labutti K."/>
            <person name="Pangilinan J."/>
            <person name="Lipzen A."/>
            <person name="Riley R."/>
            <person name="Andreopoulos W."/>
            <person name="He G."/>
            <person name="Johnson J."/>
            <person name="Barry K.W."/>
            <person name="Grigoriev I.V."/>
            <person name="Nagy L."/>
            <person name="Hibbett D."/>
            <person name="Henrissat B."/>
            <person name="Matheny P.B."/>
            <person name="Labbe J."/>
            <person name="Martin F."/>
        </authorList>
    </citation>
    <scope>NUCLEOTIDE SEQUENCE</scope>
    <source>
        <strain evidence="1">FP105234-sp</strain>
    </source>
</reference>
<organism evidence="1 2">
    <name type="scientific">Auriscalpium vulgare</name>
    <dbReference type="NCBI Taxonomy" id="40419"/>
    <lineage>
        <taxon>Eukaryota</taxon>
        <taxon>Fungi</taxon>
        <taxon>Dikarya</taxon>
        <taxon>Basidiomycota</taxon>
        <taxon>Agaricomycotina</taxon>
        <taxon>Agaricomycetes</taxon>
        <taxon>Russulales</taxon>
        <taxon>Auriscalpiaceae</taxon>
        <taxon>Auriscalpium</taxon>
    </lineage>
</organism>
<protein>
    <submittedName>
        <fullName evidence="1">Uncharacterized protein</fullName>
    </submittedName>
</protein>
<evidence type="ECO:0000313" key="1">
    <source>
        <dbReference type="EMBL" id="KAI0043006.1"/>
    </source>
</evidence>
<reference evidence="1" key="2">
    <citation type="journal article" date="2022" name="New Phytol.">
        <title>Evolutionary transition to the ectomycorrhizal habit in the genomes of a hyperdiverse lineage of mushroom-forming fungi.</title>
        <authorList>
            <person name="Looney B."/>
            <person name="Miyauchi S."/>
            <person name="Morin E."/>
            <person name="Drula E."/>
            <person name="Courty P.E."/>
            <person name="Kohler A."/>
            <person name="Kuo A."/>
            <person name="LaButti K."/>
            <person name="Pangilinan J."/>
            <person name="Lipzen A."/>
            <person name="Riley R."/>
            <person name="Andreopoulos W."/>
            <person name="He G."/>
            <person name="Johnson J."/>
            <person name="Nolan M."/>
            <person name="Tritt A."/>
            <person name="Barry K.W."/>
            <person name="Grigoriev I.V."/>
            <person name="Nagy L.G."/>
            <person name="Hibbett D."/>
            <person name="Henrissat B."/>
            <person name="Matheny P.B."/>
            <person name="Labbe J."/>
            <person name="Martin F.M."/>
        </authorList>
    </citation>
    <scope>NUCLEOTIDE SEQUENCE</scope>
    <source>
        <strain evidence="1">FP105234-sp</strain>
    </source>
</reference>
<keyword evidence="2" id="KW-1185">Reference proteome</keyword>
<dbReference type="Proteomes" id="UP000814033">
    <property type="component" value="Unassembled WGS sequence"/>
</dbReference>